<dbReference type="InterPro" id="IPR028994">
    <property type="entry name" value="Integrin_alpha_N"/>
</dbReference>
<keyword evidence="2" id="KW-0645">Protease</keyword>
<comment type="similarity">
    <text evidence="1">Belongs to the peptidase S1 family.</text>
</comment>
<evidence type="ECO:0000256" key="1">
    <source>
        <dbReference type="ARBA" id="ARBA00007664"/>
    </source>
</evidence>
<dbReference type="SUPFAM" id="SSF50494">
    <property type="entry name" value="Trypsin-like serine proteases"/>
    <property type="match status" value="1"/>
</dbReference>
<dbReference type="InterPro" id="IPR035070">
    <property type="entry name" value="Streptogrisin_prodomain"/>
</dbReference>
<dbReference type="InterPro" id="IPR004236">
    <property type="entry name" value="Pept_S1_alpha_lytic"/>
</dbReference>
<evidence type="ECO:0000259" key="8">
    <source>
        <dbReference type="Pfam" id="PF00089"/>
    </source>
</evidence>
<dbReference type="GO" id="GO:0005576">
    <property type="term" value="C:extracellular region"/>
    <property type="evidence" value="ECO:0007669"/>
    <property type="project" value="InterPro"/>
</dbReference>
<dbReference type="RefSeq" id="WP_147460023.1">
    <property type="nucleotide sequence ID" value="NZ_RCDD01000002.1"/>
</dbReference>
<evidence type="ECO:0000256" key="2">
    <source>
        <dbReference type="ARBA" id="ARBA00022670"/>
    </source>
</evidence>
<reference evidence="10 11" key="1">
    <citation type="submission" date="2018-10" db="EMBL/GenBank/DDBJ databases">
        <title>Genomic Encyclopedia of Archaeal and Bacterial Type Strains, Phase II (KMG-II): from individual species to whole genera.</title>
        <authorList>
            <person name="Goeker M."/>
        </authorList>
    </citation>
    <scope>NUCLEOTIDE SEQUENCE [LARGE SCALE GENOMIC DNA]</scope>
    <source>
        <strain evidence="10 11">DSM 45657</strain>
    </source>
</reference>
<dbReference type="AlphaFoldDB" id="A0A421B3J6"/>
<evidence type="ECO:0000313" key="11">
    <source>
        <dbReference type="Proteomes" id="UP000282454"/>
    </source>
</evidence>
<evidence type="ECO:0000256" key="3">
    <source>
        <dbReference type="ARBA" id="ARBA00022729"/>
    </source>
</evidence>
<dbReference type="InterPro" id="IPR009003">
    <property type="entry name" value="Peptidase_S1_PA"/>
</dbReference>
<evidence type="ECO:0000313" key="10">
    <source>
        <dbReference type="EMBL" id="RLK58860.1"/>
    </source>
</evidence>
<keyword evidence="11" id="KW-1185">Reference proteome</keyword>
<keyword evidence="5" id="KW-0720">Serine protease</keyword>
<proteinExistence type="inferred from homology"/>
<dbReference type="PANTHER" id="PTHR46580">
    <property type="entry name" value="SENSOR KINASE-RELATED"/>
    <property type="match status" value="1"/>
</dbReference>
<sequence length="743" mass="76021">MRLRRIMPVAVVAVVLGGGAPVVAVAERPVVSDPVVAAMGRDLGFAPEQVAPRLAKEAAGGRLEHRVRVETGAAFAGAWLDAGAELVVAVTDEAAARTARAAGAKATVVRWSEQRLAEVKRGLDARRAAPDAVTGWYVDGPSNSVVVTATDPDAADVRAFAGTAPQIRITRATGKPQPLHDVRGGDAYYGAAGRCSIGFAVQGGFVTAGHCGAAGTATSGSNQVAQGTVERSDFPGDDMGWVRTNANWTPRPLVNNWAGGTVAVRGSAEAPVGASVCRSGSTTFWRCGTILAKDQTVKYTEEGVDRYVYGLTKSNACAEKGDSGGSWLAGDQAQGVTSGGVVGCTIANPQMYFQPVNEILQRYGLTLAVDTPPQPPATPESSVTGDFTGDGKADVLSLYDYGNSTTGLIVIPGTSGSGDSASVPYRTWLSGAGGFTWANAKITAGDFTGDGKTDVLALYDYGNSTTGLFVFPGTSARGDGASVPYRVWLSGTGGFTWANTKISAGDFTGDGKADLTALYDYGSSTTGLFVFPGTSGTGDGASVPRRTWLSAAGGFAWGNSKIATGDFTGDGKADVAALYDYGSSTSGLFIAPGTAATGDSASVPYRTWLSGAGGFTWGNTKVSAGDFTGDGKADVALFYDYGASTSGLWIAQGTGAAGDSASVPRRVWLSGPGGFTWSNAKVTAGDFTGDRKADVLALYDYGTATTGLWTFPGTAASGDSASAPYRVWLSGVGGWDWKRGAIA</sequence>
<dbReference type="PANTHER" id="PTHR46580:SF4">
    <property type="entry name" value="ATP_GTP-BINDING PROTEIN"/>
    <property type="match status" value="1"/>
</dbReference>
<keyword evidence="6" id="KW-0865">Zymogen</keyword>
<dbReference type="Gene3D" id="2.40.10.10">
    <property type="entry name" value="Trypsin-like serine proteases"/>
    <property type="match status" value="2"/>
</dbReference>
<evidence type="ECO:0000256" key="4">
    <source>
        <dbReference type="ARBA" id="ARBA00022801"/>
    </source>
</evidence>
<dbReference type="InterPro" id="IPR043504">
    <property type="entry name" value="Peptidase_S1_PA_chymotrypsin"/>
</dbReference>
<gene>
    <name evidence="10" type="ORF">CLV68_3340</name>
</gene>
<dbReference type="GO" id="GO:0006508">
    <property type="term" value="P:proteolysis"/>
    <property type="evidence" value="ECO:0007669"/>
    <property type="project" value="UniProtKB-KW"/>
</dbReference>
<evidence type="ECO:0000256" key="5">
    <source>
        <dbReference type="ARBA" id="ARBA00022825"/>
    </source>
</evidence>
<dbReference type="OrthoDB" id="5478064at2"/>
<evidence type="ECO:0000259" key="9">
    <source>
        <dbReference type="Pfam" id="PF02983"/>
    </source>
</evidence>
<dbReference type="Proteomes" id="UP000282454">
    <property type="component" value="Unassembled WGS sequence"/>
</dbReference>
<dbReference type="InterPro" id="IPR013517">
    <property type="entry name" value="FG-GAP"/>
</dbReference>
<dbReference type="Pfam" id="PF02983">
    <property type="entry name" value="Pro_Al_protease"/>
    <property type="match status" value="1"/>
</dbReference>
<keyword evidence="7" id="KW-1015">Disulfide bond</keyword>
<dbReference type="Gene3D" id="2.40.128.340">
    <property type="match status" value="3"/>
</dbReference>
<dbReference type="SUPFAM" id="SSF69318">
    <property type="entry name" value="Integrin alpha N-terminal domain"/>
    <property type="match status" value="1"/>
</dbReference>
<feature type="domain" description="Peptidase S1A alpha-lytic prodomain" evidence="9">
    <location>
        <begin position="112"/>
        <end position="164"/>
    </location>
</feature>
<protein>
    <submittedName>
        <fullName evidence="10">Trypsin</fullName>
    </submittedName>
</protein>
<evidence type="ECO:0000256" key="6">
    <source>
        <dbReference type="ARBA" id="ARBA00023145"/>
    </source>
</evidence>
<dbReference type="GO" id="GO:0004252">
    <property type="term" value="F:serine-type endopeptidase activity"/>
    <property type="evidence" value="ECO:0007669"/>
    <property type="project" value="InterPro"/>
</dbReference>
<keyword evidence="3" id="KW-0732">Signal</keyword>
<dbReference type="Pfam" id="PF13517">
    <property type="entry name" value="FG-GAP_3"/>
    <property type="match status" value="2"/>
</dbReference>
<organism evidence="10 11">
    <name type="scientific">Actinokineospora cianjurensis</name>
    <dbReference type="NCBI Taxonomy" id="585224"/>
    <lineage>
        <taxon>Bacteria</taxon>
        <taxon>Bacillati</taxon>
        <taxon>Actinomycetota</taxon>
        <taxon>Actinomycetes</taxon>
        <taxon>Pseudonocardiales</taxon>
        <taxon>Pseudonocardiaceae</taxon>
        <taxon>Actinokineospora</taxon>
    </lineage>
</organism>
<name>A0A421B3J6_9PSEU</name>
<accession>A0A421B3J6</accession>
<evidence type="ECO:0000256" key="7">
    <source>
        <dbReference type="ARBA" id="ARBA00023157"/>
    </source>
</evidence>
<comment type="caution">
    <text evidence="10">The sequence shown here is derived from an EMBL/GenBank/DDBJ whole genome shotgun (WGS) entry which is preliminary data.</text>
</comment>
<dbReference type="EMBL" id="RCDD01000002">
    <property type="protein sequence ID" value="RLK58860.1"/>
    <property type="molecule type" value="Genomic_DNA"/>
</dbReference>
<keyword evidence="4" id="KW-0378">Hydrolase</keyword>
<dbReference type="CDD" id="cd21112">
    <property type="entry name" value="alphaLP-like"/>
    <property type="match status" value="1"/>
</dbReference>
<dbReference type="InterPro" id="IPR001316">
    <property type="entry name" value="Pept_S1A_streptogrisin"/>
</dbReference>
<dbReference type="PRINTS" id="PR00861">
    <property type="entry name" value="ALYTICPTASE"/>
</dbReference>
<dbReference type="InterPro" id="IPR001254">
    <property type="entry name" value="Trypsin_dom"/>
</dbReference>
<feature type="domain" description="Peptidase S1" evidence="8">
    <location>
        <begin position="199"/>
        <end position="359"/>
    </location>
</feature>
<dbReference type="Gene3D" id="3.30.300.50">
    <property type="match status" value="2"/>
</dbReference>
<dbReference type="Pfam" id="PF00089">
    <property type="entry name" value="Trypsin"/>
    <property type="match status" value="1"/>
</dbReference>